<evidence type="ECO:0000313" key="12">
    <source>
        <dbReference type="EMBL" id="GGC45920.1"/>
    </source>
</evidence>
<dbReference type="InterPro" id="IPR037682">
    <property type="entry name" value="TonB_C"/>
</dbReference>
<name>A0ABQ1MSV8_9BACT</name>
<dbReference type="InterPro" id="IPR051045">
    <property type="entry name" value="TonB-dependent_transducer"/>
</dbReference>
<feature type="transmembrane region" description="Helical" evidence="10">
    <location>
        <begin position="7"/>
        <end position="25"/>
    </location>
</feature>
<feature type="domain" description="TonB C-terminal" evidence="11">
    <location>
        <begin position="779"/>
        <end position="872"/>
    </location>
</feature>
<dbReference type="CDD" id="cd07341">
    <property type="entry name" value="M56_BlaR1_MecR1_like"/>
    <property type="match status" value="1"/>
</dbReference>
<proteinExistence type="inferred from homology"/>
<dbReference type="NCBIfam" id="TIGR01352">
    <property type="entry name" value="tonB_Cterm"/>
    <property type="match status" value="3"/>
</dbReference>
<dbReference type="Proteomes" id="UP000635885">
    <property type="component" value="Unassembled WGS sequence"/>
</dbReference>
<evidence type="ECO:0000256" key="1">
    <source>
        <dbReference type="ARBA" id="ARBA00004383"/>
    </source>
</evidence>
<feature type="transmembrane region" description="Helical" evidence="10">
    <location>
        <begin position="108"/>
        <end position="129"/>
    </location>
</feature>
<evidence type="ECO:0000256" key="3">
    <source>
        <dbReference type="ARBA" id="ARBA00022448"/>
    </source>
</evidence>
<evidence type="ECO:0000313" key="13">
    <source>
        <dbReference type="Proteomes" id="UP000635885"/>
    </source>
</evidence>
<evidence type="ECO:0000256" key="6">
    <source>
        <dbReference type="ARBA" id="ARBA00022692"/>
    </source>
</evidence>
<keyword evidence="6 10" id="KW-0812">Transmembrane</keyword>
<keyword evidence="13" id="KW-1185">Reference proteome</keyword>
<dbReference type="SUPFAM" id="SSF74653">
    <property type="entry name" value="TolA/TonB C-terminal domain"/>
    <property type="match status" value="4"/>
</dbReference>
<feature type="domain" description="TonB C-terminal" evidence="11">
    <location>
        <begin position="558"/>
        <end position="654"/>
    </location>
</feature>
<feature type="transmembrane region" description="Helical" evidence="10">
    <location>
        <begin position="285"/>
        <end position="304"/>
    </location>
</feature>
<keyword evidence="5" id="KW-0997">Cell inner membrane</keyword>
<dbReference type="PANTHER" id="PTHR33446">
    <property type="entry name" value="PROTEIN TONB-RELATED"/>
    <property type="match status" value="1"/>
</dbReference>
<keyword evidence="9 10" id="KW-0472">Membrane</keyword>
<comment type="caution">
    <text evidence="12">The sequence shown here is derived from an EMBL/GenBank/DDBJ whole genome shotgun (WGS) entry which is preliminary data.</text>
</comment>
<evidence type="ECO:0000256" key="7">
    <source>
        <dbReference type="ARBA" id="ARBA00022927"/>
    </source>
</evidence>
<reference evidence="13" key="1">
    <citation type="journal article" date="2019" name="Int. J. Syst. Evol. Microbiol.">
        <title>The Global Catalogue of Microorganisms (GCM) 10K type strain sequencing project: providing services to taxonomists for standard genome sequencing and annotation.</title>
        <authorList>
            <consortium name="The Broad Institute Genomics Platform"/>
            <consortium name="The Broad Institute Genome Sequencing Center for Infectious Disease"/>
            <person name="Wu L."/>
            <person name="Ma J."/>
        </authorList>
    </citation>
    <scope>NUCLEOTIDE SEQUENCE [LARGE SCALE GENOMIC DNA]</scope>
    <source>
        <strain evidence="13">CGMCC 1.12479</strain>
    </source>
</reference>
<feature type="transmembrane region" description="Helical" evidence="10">
    <location>
        <begin position="150"/>
        <end position="170"/>
    </location>
</feature>
<evidence type="ECO:0000256" key="10">
    <source>
        <dbReference type="SAM" id="Phobius"/>
    </source>
</evidence>
<dbReference type="InterPro" id="IPR006260">
    <property type="entry name" value="TonB/TolA_C"/>
</dbReference>
<evidence type="ECO:0000256" key="5">
    <source>
        <dbReference type="ARBA" id="ARBA00022519"/>
    </source>
</evidence>
<evidence type="ECO:0000256" key="8">
    <source>
        <dbReference type="ARBA" id="ARBA00022989"/>
    </source>
</evidence>
<dbReference type="Gene3D" id="3.30.1150.10">
    <property type="match status" value="4"/>
</dbReference>
<organism evidence="12 13">
    <name type="scientific">Belliella aquatica</name>
    <dbReference type="NCBI Taxonomy" id="1323734"/>
    <lineage>
        <taxon>Bacteria</taxon>
        <taxon>Pseudomonadati</taxon>
        <taxon>Bacteroidota</taxon>
        <taxon>Cytophagia</taxon>
        <taxon>Cytophagales</taxon>
        <taxon>Cyclobacteriaceae</taxon>
        <taxon>Belliella</taxon>
    </lineage>
</organism>
<comment type="subcellular location">
    <subcellularLocation>
        <location evidence="1">Cell inner membrane</location>
        <topology evidence="1">Single-pass membrane protein</topology>
        <orientation evidence="1">Periplasmic side</orientation>
    </subcellularLocation>
</comment>
<dbReference type="EMBL" id="BMFD01000009">
    <property type="protein sequence ID" value="GGC45920.1"/>
    <property type="molecule type" value="Genomic_DNA"/>
</dbReference>
<evidence type="ECO:0000259" key="11">
    <source>
        <dbReference type="PROSITE" id="PS52015"/>
    </source>
</evidence>
<dbReference type="PANTHER" id="PTHR33446:SF2">
    <property type="entry name" value="PROTEIN TONB"/>
    <property type="match status" value="1"/>
</dbReference>
<accession>A0ABQ1MSV8</accession>
<dbReference type="InterPro" id="IPR008756">
    <property type="entry name" value="Peptidase_M56"/>
</dbReference>
<feature type="domain" description="TonB C-terminal" evidence="11">
    <location>
        <begin position="679"/>
        <end position="775"/>
    </location>
</feature>
<protein>
    <recommendedName>
        <fullName evidence="11">TonB C-terminal domain-containing protein</fullName>
    </recommendedName>
</protein>
<keyword evidence="7" id="KW-0653">Protein transport</keyword>
<keyword evidence="8 10" id="KW-1133">Transmembrane helix</keyword>
<keyword evidence="3" id="KW-0813">Transport</keyword>
<evidence type="ECO:0000256" key="2">
    <source>
        <dbReference type="ARBA" id="ARBA00006555"/>
    </source>
</evidence>
<evidence type="ECO:0000256" key="9">
    <source>
        <dbReference type="ARBA" id="ARBA00023136"/>
    </source>
</evidence>
<feature type="transmembrane region" description="Helical" evidence="10">
    <location>
        <begin position="201"/>
        <end position="219"/>
    </location>
</feature>
<feature type="transmembrane region" description="Helical" evidence="10">
    <location>
        <begin position="37"/>
        <end position="56"/>
    </location>
</feature>
<sequence length="980" mass="111660">MAFLIDYIWQSTFCLLFFYGIYWVFLRNEKVFGFTRVYILITPILALLFPILKIPVNFSKPDISLEQSQLFRALTIEQAPEDVAGFYGLPEVTVQSTKLPMLLEFKDYILIFYIVVIALLTLRLFWQFLQIRLIKEKGWYQTIFKLKENYFLIPTFGLAPIFSFFNQLFWDETHDLSSEEKEQIIKHEIEHIRQGHSWDVLYYQILSILFWFNPAIHLMRVALVDVHEYLADESVLNQTTNKESYPKLIVKIAFKGMDLPIGNYFIRSTTLKRILMMKKSAKPNWFKMAMIVPLTFMLLALVSMKTSERIGNLFSFSTEKIELIKEQLIASQDSLEVAIKVKKTNNPKHYELIGPLEGDKLTAQLGELVYEFSEISSDNEYLKVRSLINTLRSNSRIVKNYGAVKSYSQATKKPTPVDGNDNWYKYLTKTLSENLPEKEKELGIASEIEIEFMISKEGKITNPIIKRSYGGGVDEIILQELVSTSAPRWNPGEINGEKVDVIHSAYLQLSGMISNNYDRESLEFFPQLMDIPIGKSTNTVINEDTVFDVVQTAPIPMGGMEGWNEYLKNNLTYPEESKEKNISGTVYVSFVVDKSGAIDDVKTIRGVSPDIDAEAIRVVQAAPNWTPGKQAGKEVNVRMRLPIRFKTNSSAANENIFNVTPGNQTPNDADGWSSPSPKGGMDGWIRYLSDNLNYPKQAISAKQEGTIYLTFLVAEDGSVENVELLRGIGYGIDEEALRLVKEGPKWIPSKKDGEVRKSRMRLPIVFDLDKLVQTSTPAKPSENFNKYLSRNLKYPIESRSNGHVGTVIAKLTLDENGEIKKSSIKESLSKELDAEVLRVLANAPAWEVNKKGWKYEVLIPVTFRMNNAAPEIKNSLPNEIVVVGYDSQTSQQKEKSDSNVKSNMRVGFYMPEVFQTHASPTTKIPIYIYEGKVIDFDDIVKLTTETKTIFTRVQNPSKMEIEKFGDGAKKGIVYIEKNNK</sequence>
<dbReference type="PROSITE" id="PS52015">
    <property type="entry name" value="TONB_CTD"/>
    <property type="match status" value="3"/>
</dbReference>
<gene>
    <name evidence="12" type="ORF">GCM10010993_25620</name>
</gene>
<keyword evidence="4" id="KW-1003">Cell membrane</keyword>
<dbReference type="Pfam" id="PF05569">
    <property type="entry name" value="Peptidase_M56"/>
    <property type="match status" value="1"/>
</dbReference>
<dbReference type="Pfam" id="PF03544">
    <property type="entry name" value="TonB_C"/>
    <property type="match status" value="3"/>
</dbReference>
<dbReference type="RefSeq" id="WP_188443492.1">
    <property type="nucleotide sequence ID" value="NZ_BMFD01000009.1"/>
</dbReference>
<comment type="similarity">
    <text evidence="2">Belongs to the TonB family.</text>
</comment>
<evidence type="ECO:0000256" key="4">
    <source>
        <dbReference type="ARBA" id="ARBA00022475"/>
    </source>
</evidence>